<evidence type="ECO:0000256" key="1">
    <source>
        <dbReference type="SAM" id="MobiDB-lite"/>
    </source>
</evidence>
<gene>
    <name evidence="2" type="ORF">SAMEA3906486_01734</name>
</gene>
<dbReference type="Proteomes" id="UP000076848">
    <property type="component" value="Unassembled WGS sequence"/>
</dbReference>
<protein>
    <submittedName>
        <fullName evidence="2">Uncharacterized protein</fullName>
    </submittedName>
</protein>
<organism evidence="2 3">
    <name type="scientific">Bordetella ansorpii</name>
    <dbReference type="NCBI Taxonomy" id="288768"/>
    <lineage>
        <taxon>Bacteria</taxon>
        <taxon>Pseudomonadati</taxon>
        <taxon>Pseudomonadota</taxon>
        <taxon>Betaproteobacteria</taxon>
        <taxon>Burkholderiales</taxon>
        <taxon>Alcaligenaceae</taxon>
        <taxon>Bordetella</taxon>
    </lineage>
</organism>
<dbReference type="AlphaFoldDB" id="A0A157SD44"/>
<sequence length="48" mass="5146">MKAHPYALTRAPQGATQADRQSRIRGVPDRGAPVSYAAGAAWLHETLT</sequence>
<feature type="region of interest" description="Disordered" evidence="1">
    <location>
        <begin position="1"/>
        <end position="30"/>
    </location>
</feature>
<keyword evidence="3" id="KW-1185">Reference proteome</keyword>
<evidence type="ECO:0000313" key="3">
    <source>
        <dbReference type="Proteomes" id="UP000076848"/>
    </source>
</evidence>
<name>A0A157SD44_9BORD</name>
<proteinExistence type="predicted"/>
<accession>A0A157SD44</accession>
<evidence type="ECO:0000313" key="2">
    <source>
        <dbReference type="EMBL" id="SAI67816.1"/>
    </source>
</evidence>
<dbReference type="EMBL" id="FKIF01000002">
    <property type="protein sequence ID" value="SAI67816.1"/>
    <property type="molecule type" value="Genomic_DNA"/>
</dbReference>
<reference evidence="2 3" key="1">
    <citation type="submission" date="2016-04" db="EMBL/GenBank/DDBJ databases">
        <authorList>
            <consortium name="Pathogen Informatics"/>
        </authorList>
    </citation>
    <scope>NUCLEOTIDE SEQUENCE [LARGE SCALE GENOMIC DNA]</scope>
    <source>
        <strain evidence="2 3">H050680373</strain>
    </source>
</reference>